<dbReference type="Pfam" id="PF00561">
    <property type="entry name" value="Abhydrolase_1"/>
    <property type="match status" value="1"/>
</dbReference>
<keyword evidence="3" id="KW-0378">Hydrolase</keyword>
<dbReference type="SUPFAM" id="SSF53474">
    <property type="entry name" value="alpha/beta-Hydrolases"/>
    <property type="match status" value="1"/>
</dbReference>
<dbReference type="PRINTS" id="PR00111">
    <property type="entry name" value="ABHYDROLASE"/>
</dbReference>
<protein>
    <submittedName>
        <fullName evidence="3">Hydrolase, alpha/beta fold family</fullName>
    </submittedName>
</protein>
<proteinExistence type="predicted"/>
<reference evidence="3" key="2">
    <citation type="submission" date="2003-12" db="EMBL/GenBank/DDBJ databases">
        <title>Monterey Bay Coastal Ocean Microbial Observatory environmental clone sequencing.</title>
        <authorList>
            <person name="DeLong E.F."/>
        </authorList>
    </citation>
    <scope>NUCLEOTIDE SEQUENCE</scope>
</reference>
<dbReference type="AlphaFoldDB" id="Q6SFC5"/>
<dbReference type="PANTHER" id="PTHR46331:SF2">
    <property type="entry name" value="VALACYCLOVIR HYDROLASE"/>
    <property type="match status" value="1"/>
</dbReference>
<sequence>MRSAQRVFNVAILIFAVAALLLPTTVTAASPEYGNNAEVGEYLSINGIEMYYETYGDGEPLVLIHGSGQSIADMSAQISHFAPRYQVIVADSRAHGKSGMTEEQMTYKIMAADWVALIKHLQLPPVRLVGWSDGGNISLEIARTYPDSVDRLAVMGANLSPDRSAVHGWAVDWVTDFSQEIDRQIAAGNTDQNWVALKQQFYLLRELPDMSLAELASIKAPVLVMAGDKDIIREEHTVLIYQTLTKAHLAIFPGETHFTPATDPDLFNATVERFMGGTYHRPESKTFIFGDSGESH</sequence>
<dbReference type="Gene3D" id="3.40.50.1820">
    <property type="entry name" value="alpha/beta hydrolase"/>
    <property type="match status" value="1"/>
</dbReference>
<evidence type="ECO:0000259" key="2">
    <source>
        <dbReference type="Pfam" id="PF00561"/>
    </source>
</evidence>
<feature type="domain" description="AB hydrolase-1" evidence="2">
    <location>
        <begin position="60"/>
        <end position="189"/>
    </location>
</feature>
<gene>
    <name evidence="3" type="ORF">MBMO_EBAC000-69B03.46</name>
</gene>
<dbReference type="EMBL" id="AY458648">
    <property type="protein sequence ID" value="AAR38297.1"/>
    <property type="molecule type" value="Genomic_DNA"/>
</dbReference>
<dbReference type="GO" id="GO:0017171">
    <property type="term" value="F:serine hydrolase activity"/>
    <property type="evidence" value="ECO:0007669"/>
    <property type="project" value="TreeGrafter"/>
</dbReference>
<dbReference type="InterPro" id="IPR000073">
    <property type="entry name" value="AB_hydrolase_1"/>
</dbReference>
<feature type="chain" id="PRO_5004280392" evidence="1">
    <location>
        <begin position="29"/>
        <end position="296"/>
    </location>
</feature>
<feature type="signal peptide" evidence="1">
    <location>
        <begin position="1"/>
        <end position="28"/>
    </location>
</feature>
<dbReference type="PANTHER" id="PTHR46331">
    <property type="entry name" value="VALACYCLOVIR HYDROLASE"/>
    <property type="match status" value="1"/>
</dbReference>
<reference evidence="3" key="1">
    <citation type="submission" date="2003-11" db="EMBL/GenBank/DDBJ databases">
        <authorList>
            <person name="Heidelberg J.F."/>
            <person name="Eisen J.A."/>
            <person name="Nelson W.C."/>
            <person name="DeLong E.F."/>
        </authorList>
    </citation>
    <scope>NUCLEOTIDE SEQUENCE</scope>
</reference>
<evidence type="ECO:0000256" key="1">
    <source>
        <dbReference type="SAM" id="SignalP"/>
    </source>
</evidence>
<organism evidence="3">
    <name type="scientific">uncultured marine bacterium 581</name>
    <dbReference type="NCBI Taxonomy" id="257401"/>
    <lineage>
        <taxon>Bacteria</taxon>
        <taxon>environmental samples</taxon>
    </lineage>
</organism>
<dbReference type="InterPro" id="IPR029058">
    <property type="entry name" value="AB_hydrolase_fold"/>
</dbReference>
<keyword evidence="1" id="KW-0732">Signal</keyword>
<evidence type="ECO:0000313" key="3">
    <source>
        <dbReference type="EMBL" id="AAR38297.1"/>
    </source>
</evidence>
<accession>Q6SFC5</accession>
<name>Q6SFC5_9BACT</name>
<dbReference type="ESTHER" id="uncpr-65D09.54">
    <property type="family name" value="6_AlphaBeta_hydrolase"/>
</dbReference>